<dbReference type="AlphaFoldDB" id="A0A6I6L5Q2"/>
<feature type="transmembrane region" description="Helical" evidence="1">
    <location>
        <begin position="6"/>
        <end position="33"/>
    </location>
</feature>
<feature type="transmembrane region" description="Helical" evidence="1">
    <location>
        <begin position="104"/>
        <end position="122"/>
    </location>
</feature>
<dbReference type="EMBL" id="CP035733">
    <property type="protein sequence ID" value="QGY81315.1"/>
    <property type="molecule type" value="Genomic_DNA"/>
</dbReference>
<name>A0A6I6L5Q2_9SPHN</name>
<feature type="transmembrane region" description="Helical" evidence="1">
    <location>
        <begin position="294"/>
        <end position="313"/>
    </location>
</feature>
<dbReference type="RefSeq" id="WP_158901372.1">
    <property type="nucleotide sequence ID" value="NZ_CP035733.1"/>
</dbReference>
<feature type="transmembrane region" description="Helical" evidence="1">
    <location>
        <begin position="210"/>
        <end position="234"/>
    </location>
</feature>
<evidence type="ECO:0000313" key="2">
    <source>
        <dbReference type="EMBL" id="QGY81315.1"/>
    </source>
</evidence>
<dbReference type="OrthoDB" id="8480001at2"/>
<accession>A0A6I6L5Q2</accession>
<organism evidence="2 3">
    <name type="scientific">Sphingorhabdus lacus</name>
    <dbReference type="NCBI Taxonomy" id="392610"/>
    <lineage>
        <taxon>Bacteria</taxon>
        <taxon>Pseudomonadati</taxon>
        <taxon>Pseudomonadota</taxon>
        <taxon>Alphaproteobacteria</taxon>
        <taxon>Sphingomonadales</taxon>
        <taxon>Sphingomonadaceae</taxon>
        <taxon>Sphingorhabdus</taxon>
    </lineage>
</organism>
<protein>
    <recommendedName>
        <fullName evidence="4">O-antigen ligase domain-containing protein</fullName>
    </recommendedName>
</protein>
<feature type="transmembrane region" description="Helical" evidence="1">
    <location>
        <begin position="78"/>
        <end position="95"/>
    </location>
</feature>
<gene>
    <name evidence="2" type="ORF">EUU25_12225</name>
</gene>
<evidence type="ECO:0000313" key="3">
    <source>
        <dbReference type="Proteomes" id="UP000428803"/>
    </source>
</evidence>
<reference evidence="3" key="1">
    <citation type="submission" date="2019-01" db="EMBL/GenBank/DDBJ databases">
        <title>Sphingorhabdus lacus sp.nov., isolated from an oligotrophic freshwater lake.</title>
        <authorList>
            <person name="Park M."/>
        </authorList>
    </citation>
    <scope>NUCLEOTIDE SEQUENCE [LARGE SCALE GENOMIC DNA]</scope>
    <source>
        <strain evidence="3">IMCC1753</strain>
    </source>
</reference>
<proteinExistence type="predicted"/>
<feature type="transmembrane region" description="Helical" evidence="1">
    <location>
        <begin position="173"/>
        <end position="198"/>
    </location>
</feature>
<keyword evidence="1" id="KW-0472">Membrane</keyword>
<dbReference type="Proteomes" id="UP000428803">
    <property type="component" value="Chromosome"/>
</dbReference>
<feature type="transmembrane region" description="Helical" evidence="1">
    <location>
        <begin position="54"/>
        <end position="72"/>
    </location>
</feature>
<feature type="transmembrane region" description="Helical" evidence="1">
    <location>
        <begin position="142"/>
        <end position="161"/>
    </location>
</feature>
<keyword evidence="3" id="KW-1185">Reference proteome</keyword>
<dbReference type="KEGG" id="slaa:EUU25_12225"/>
<keyword evidence="1" id="KW-0812">Transmembrane</keyword>
<sequence>MSGYDFRLFLLLVLMVLAIAVRHPAMIAGYVLMSFYLAYENHRSFSETTGYDRFFALLVVASCTLMLPLALYRNPNSAFHYITVIAGLLSAVAIVSRPHEYLKCLGWLLVASQASVLVFLFFRGFDDFPLDTMLESSSSNGITSSIICIQVCYSVACICLYRRTTLVTTAITLFISVVGFGRGSIVASGILVILNSSYIIFSQTNKAIKAIYSAAIFILLIYAVINIGAIIDYLNQNTKIGSGLFDVERYIINKDYSERLSGINVIIGVDYKNTVIERFYNGNPHNSFIRAHNIFGIFYVSAIALATICAFFQPVSRIVRAYSAALIGILLIRGYTEPILFPTPFDTIYIASLLIIRNRSQGTSLASTSRTSATLARRRL</sequence>
<evidence type="ECO:0008006" key="4">
    <source>
        <dbReference type="Google" id="ProtNLM"/>
    </source>
</evidence>
<evidence type="ECO:0000256" key="1">
    <source>
        <dbReference type="SAM" id="Phobius"/>
    </source>
</evidence>
<keyword evidence="1" id="KW-1133">Transmembrane helix</keyword>